<dbReference type="AlphaFoldDB" id="A0A8S3YSU7"/>
<evidence type="ECO:0000256" key="6">
    <source>
        <dbReference type="ARBA" id="ARBA00022490"/>
    </source>
</evidence>
<keyword evidence="19" id="KW-1185">Reference proteome</keyword>
<dbReference type="GO" id="GO:0015031">
    <property type="term" value="P:protein transport"/>
    <property type="evidence" value="ECO:0007669"/>
    <property type="project" value="UniProtKB-KW"/>
</dbReference>
<keyword evidence="13" id="KW-0472">Membrane</keyword>
<dbReference type="Pfam" id="PF13499">
    <property type="entry name" value="EF-hand_7"/>
    <property type="match status" value="1"/>
</dbReference>
<dbReference type="GO" id="GO:0005509">
    <property type="term" value="F:calcium ion binding"/>
    <property type="evidence" value="ECO:0007669"/>
    <property type="project" value="InterPro"/>
</dbReference>
<keyword evidence="12" id="KW-0653">Protein transport</keyword>
<keyword evidence="15" id="KW-0449">Lipoprotein</keyword>
<evidence type="ECO:0000256" key="11">
    <source>
        <dbReference type="ARBA" id="ARBA00022837"/>
    </source>
</evidence>
<dbReference type="InterPro" id="IPR002048">
    <property type="entry name" value="EF_hand_dom"/>
</dbReference>
<comment type="similarity">
    <text evidence="16">Belongs to the calcineurin regulatory subunit family. CHP subfamily.</text>
</comment>
<feature type="non-terminal residue" evidence="18">
    <location>
        <position position="107"/>
    </location>
</feature>
<name>A0A8S3YSU7_9EUPU</name>
<dbReference type="InterPro" id="IPR011992">
    <property type="entry name" value="EF-hand-dom_pair"/>
</dbReference>
<dbReference type="EMBL" id="CAJHNH020000574">
    <property type="protein sequence ID" value="CAG5118582.1"/>
    <property type="molecule type" value="Genomic_DNA"/>
</dbReference>
<proteinExistence type="inferred from homology"/>
<sequence length="107" mass="12616">FMRVLARFIPVKKDVQKNKLNSRVEKLNFAFKMYDLDDDDMISREELINILHMMVGDNISDEQLASIADRTLQDVDLDKDAFISREEFLKAMENVDVEQQMSIRFLN</sequence>
<keyword evidence="7" id="KW-0597">Phosphoprotein</keyword>
<dbReference type="PROSITE" id="PS50222">
    <property type="entry name" value="EF_HAND_2"/>
    <property type="match status" value="2"/>
</dbReference>
<evidence type="ECO:0000256" key="14">
    <source>
        <dbReference type="ARBA" id="ARBA00023242"/>
    </source>
</evidence>
<comment type="subcellular location">
    <subcellularLocation>
        <location evidence="2">Cell membrane</location>
    </subcellularLocation>
    <subcellularLocation>
        <location evidence="3">Cytoplasm</location>
    </subcellularLocation>
    <subcellularLocation>
        <location evidence="1">Nucleus</location>
    </subcellularLocation>
</comment>
<keyword evidence="6" id="KW-0963">Cytoplasm</keyword>
<accession>A0A8S3YSU7</accession>
<gene>
    <name evidence="18" type="ORF">CUNI_LOCUS4140</name>
</gene>
<evidence type="ECO:0000256" key="7">
    <source>
        <dbReference type="ARBA" id="ARBA00022553"/>
    </source>
</evidence>
<keyword evidence="4" id="KW-0813">Transport</keyword>
<dbReference type="PANTHER" id="PTHR46002">
    <property type="entry name" value="EG:114D9.1 PROTEIN-RELATED"/>
    <property type="match status" value="1"/>
</dbReference>
<dbReference type="InterPro" id="IPR051875">
    <property type="entry name" value="Calcineurin_B_homologous"/>
</dbReference>
<dbReference type="Proteomes" id="UP000678393">
    <property type="component" value="Unassembled WGS sequence"/>
</dbReference>
<dbReference type="SUPFAM" id="SSF47473">
    <property type="entry name" value="EF-hand"/>
    <property type="match status" value="1"/>
</dbReference>
<keyword evidence="8" id="KW-0519">Myristate</keyword>
<dbReference type="OrthoDB" id="191686at2759"/>
<evidence type="ECO:0000256" key="1">
    <source>
        <dbReference type="ARBA" id="ARBA00004123"/>
    </source>
</evidence>
<keyword evidence="10" id="KW-0677">Repeat</keyword>
<keyword evidence="11" id="KW-0106">Calcium</keyword>
<evidence type="ECO:0000256" key="16">
    <source>
        <dbReference type="ARBA" id="ARBA00038164"/>
    </source>
</evidence>
<evidence type="ECO:0000256" key="10">
    <source>
        <dbReference type="ARBA" id="ARBA00022737"/>
    </source>
</evidence>
<dbReference type="GO" id="GO:0005737">
    <property type="term" value="C:cytoplasm"/>
    <property type="evidence" value="ECO:0007669"/>
    <property type="project" value="UniProtKB-SubCell"/>
</dbReference>
<dbReference type="GO" id="GO:0005886">
    <property type="term" value="C:plasma membrane"/>
    <property type="evidence" value="ECO:0007669"/>
    <property type="project" value="UniProtKB-SubCell"/>
</dbReference>
<protein>
    <recommendedName>
        <fullName evidence="17">EF-hand domain-containing protein</fullName>
    </recommendedName>
</protein>
<evidence type="ECO:0000256" key="8">
    <source>
        <dbReference type="ARBA" id="ARBA00022707"/>
    </source>
</evidence>
<evidence type="ECO:0000313" key="18">
    <source>
        <dbReference type="EMBL" id="CAG5118582.1"/>
    </source>
</evidence>
<evidence type="ECO:0000256" key="4">
    <source>
        <dbReference type="ARBA" id="ARBA00022448"/>
    </source>
</evidence>
<evidence type="ECO:0000256" key="2">
    <source>
        <dbReference type="ARBA" id="ARBA00004236"/>
    </source>
</evidence>
<evidence type="ECO:0000256" key="5">
    <source>
        <dbReference type="ARBA" id="ARBA00022475"/>
    </source>
</evidence>
<dbReference type="CDD" id="cd00051">
    <property type="entry name" value="EFh"/>
    <property type="match status" value="1"/>
</dbReference>
<feature type="domain" description="EF-hand" evidence="17">
    <location>
        <begin position="22"/>
        <end position="57"/>
    </location>
</feature>
<dbReference type="PROSITE" id="PS00018">
    <property type="entry name" value="EF_HAND_1"/>
    <property type="match status" value="1"/>
</dbReference>
<keyword evidence="9" id="KW-0479">Metal-binding</keyword>
<feature type="domain" description="EF-hand" evidence="17">
    <location>
        <begin position="63"/>
        <end position="98"/>
    </location>
</feature>
<dbReference type="InterPro" id="IPR018247">
    <property type="entry name" value="EF_Hand_1_Ca_BS"/>
</dbReference>
<evidence type="ECO:0000256" key="15">
    <source>
        <dbReference type="ARBA" id="ARBA00023288"/>
    </source>
</evidence>
<organism evidence="18 19">
    <name type="scientific">Candidula unifasciata</name>
    <dbReference type="NCBI Taxonomy" id="100452"/>
    <lineage>
        <taxon>Eukaryota</taxon>
        <taxon>Metazoa</taxon>
        <taxon>Spiralia</taxon>
        <taxon>Lophotrochozoa</taxon>
        <taxon>Mollusca</taxon>
        <taxon>Gastropoda</taxon>
        <taxon>Heterobranchia</taxon>
        <taxon>Euthyneura</taxon>
        <taxon>Panpulmonata</taxon>
        <taxon>Eupulmonata</taxon>
        <taxon>Stylommatophora</taxon>
        <taxon>Helicina</taxon>
        <taxon>Helicoidea</taxon>
        <taxon>Geomitridae</taxon>
        <taxon>Candidula</taxon>
    </lineage>
</organism>
<evidence type="ECO:0000256" key="3">
    <source>
        <dbReference type="ARBA" id="ARBA00004496"/>
    </source>
</evidence>
<dbReference type="Gene3D" id="1.10.238.10">
    <property type="entry name" value="EF-hand"/>
    <property type="match status" value="1"/>
</dbReference>
<evidence type="ECO:0000259" key="17">
    <source>
        <dbReference type="PROSITE" id="PS50222"/>
    </source>
</evidence>
<evidence type="ECO:0000256" key="13">
    <source>
        <dbReference type="ARBA" id="ARBA00023136"/>
    </source>
</evidence>
<dbReference type="SMART" id="SM00054">
    <property type="entry name" value="EFh"/>
    <property type="match status" value="2"/>
</dbReference>
<evidence type="ECO:0000313" key="19">
    <source>
        <dbReference type="Proteomes" id="UP000678393"/>
    </source>
</evidence>
<evidence type="ECO:0000256" key="9">
    <source>
        <dbReference type="ARBA" id="ARBA00022723"/>
    </source>
</evidence>
<evidence type="ECO:0000256" key="12">
    <source>
        <dbReference type="ARBA" id="ARBA00022927"/>
    </source>
</evidence>
<keyword evidence="14" id="KW-0539">Nucleus</keyword>
<reference evidence="18" key="1">
    <citation type="submission" date="2021-04" db="EMBL/GenBank/DDBJ databases">
        <authorList>
            <consortium name="Molecular Ecology Group"/>
        </authorList>
    </citation>
    <scope>NUCLEOTIDE SEQUENCE</scope>
</reference>
<keyword evidence="5" id="KW-1003">Cell membrane</keyword>
<dbReference type="GO" id="GO:0005634">
    <property type="term" value="C:nucleus"/>
    <property type="evidence" value="ECO:0007669"/>
    <property type="project" value="UniProtKB-SubCell"/>
</dbReference>
<comment type="caution">
    <text evidence="18">The sequence shown here is derived from an EMBL/GenBank/DDBJ whole genome shotgun (WGS) entry which is preliminary data.</text>
</comment>